<evidence type="ECO:0000256" key="8">
    <source>
        <dbReference type="ARBA" id="ARBA00022833"/>
    </source>
</evidence>
<dbReference type="NCBIfam" id="TIGR00435">
    <property type="entry name" value="cysS"/>
    <property type="match status" value="1"/>
</dbReference>
<dbReference type="SMART" id="SM00840">
    <property type="entry name" value="DALR_2"/>
    <property type="match status" value="1"/>
</dbReference>
<organism evidence="16 17">
    <name type="scientific">Clostridium ljungdahlii</name>
    <dbReference type="NCBI Taxonomy" id="1538"/>
    <lineage>
        <taxon>Bacteria</taxon>
        <taxon>Bacillati</taxon>
        <taxon>Bacillota</taxon>
        <taxon>Clostridia</taxon>
        <taxon>Eubacteriales</taxon>
        <taxon>Clostridiaceae</taxon>
        <taxon>Clostridium</taxon>
    </lineage>
</organism>
<feature type="binding site" evidence="13">
    <location>
        <position position="274"/>
    </location>
    <ligand>
        <name>Zn(2+)</name>
        <dbReference type="ChEBI" id="CHEBI:29105"/>
    </ligand>
</feature>
<feature type="binding site" evidence="13">
    <location>
        <position position="305"/>
    </location>
    <ligand>
        <name>ATP</name>
        <dbReference type="ChEBI" id="CHEBI:30616"/>
    </ligand>
</feature>
<comment type="catalytic activity">
    <reaction evidence="12 13">
        <text>tRNA(Cys) + L-cysteine + ATP = L-cysteinyl-tRNA(Cys) + AMP + diphosphate</text>
        <dbReference type="Rhea" id="RHEA:17773"/>
        <dbReference type="Rhea" id="RHEA-COMP:9661"/>
        <dbReference type="Rhea" id="RHEA-COMP:9679"/>
        <dbReference type="ChEBI" id="CHEBI:30616"/>
        <dbReference type="ChEBI" id="CHEBI:33019"/>
        <dbReference type="ChEBI" id="CHEBI:35235"/>
        <dbReference type="ChEBI" id="CHEBI:78442"/>
        <dbReference type="ChEBI" id="CHEBI:78517"/>
        <dbReference type="ChEBI" id="CHEBI:456215"/>
        <dbReference type="EC" id="6.1.1.16"/>
    </reaction>
</comment>
<dbReference type="EMBL" id="LITT01000001">
    <property type="protein sequence ID" value="OAA92307.1"/>
    <property type="molecule type" value="Genomic_DNA"/>
</dbReference>
<comment type="subcellular location">
    <subcellularLocation>
        <location evidence="1 13">Cytoplasm</location>
    </subcellularLocation>
</comment>
<dbReference type="Gene3D" id="3.40.50.620">
    <property type="entry name" value="HUPs"/>
    <property type="match status" value="1"/>
</dbReference>
<feature type="binding site" evidence="13">
    <location>
        <position position="270"/>
    </location>
    <ligand>
        <name>Zn(2+)</name>
        <dbReference type="ChEBI" id="CHEBI:29105"/>
    </ligand>
</feature>
<dbReference type="FunFam" id="3.40.50.620:FF:000009">
    <property type="entry name" value="Cysteine--tRNA ligase"/>
    <property type="match status" value="1"/>
</dbReference>
<dbReference type="SUPFAM" id="SSF47323">
    <property type="entry name" value="Anticodon-binding domain of a subclass of class I aminoacyl-tRNA synthetases"/>
    <property type="match status" value="1"/>
</dbReference>
<dbReference type="InterPro" id="IPR015803">
    <property type="entry name" value="Cys-tRNA-ligase"/>
</dbReference>
<evidence type="ECO:0000256" key="9">
    <source>
        <dbReference type="ARBA" id="ARBA00022840"/>
    </source>
</evidence>
<proteinExistence type="inferred from homology"/>
<comment type="similarity">
    <text evidence="2 13">Belongs to the class-I aminoacyl-tRNA synthetase family.</text>
</comment>
<dbReference type="SUPFAM" id="SSF52374">
    <property type="entry name" value="Nucleotidylyl transferase"/>
    <property type="match status" value="1"/>
</dbReference>
<accession>A0A170NM60</accession>
<keyword evidence="14" id="KW-0175">Coiled coil</keyword>
<dbReference type="InterPro" id="IPR032678">
    <property type="entry name" value="tRNA-synt_1_cat_dom"/>
</dbReference>
<evidence type="ECO:0000256" key="6">
    <source>
        <dbReference type="ARBA" id="ARBA00022723"/>
    </source>
</evidence>
<dbReference type="PANTHER" id="PTHR10890:SF3">
    <property type="entry name" value="CYSTEINE--TRNA LIGASE, CYTOPLASMIC"/>
    <property type="match status" value="1"/>
</dbReference>
<dbReference type="GO" id="GO:0004817">
    <property type="term" value="F:cysteine-tRNA ligase activity"/>
    <property type="evidence" value="ECO:0007669"/>
    <property type="project" value="UniProtKB-UniRule"/>
</dbReference>
<dbReference type="PATRIC" id="fig|1538.10.peg.495"/>
<keyword evidence="7 13" id="KW-0547">Nucleotide-binding</keyword>
<keyword evidence="9 13" id="KW-0067">ATP-binding</keyword>
<dbReference type="Gene3D" id="1.20.120.1910">
    <property type="entry name" value="Cysteine-tRNA ligase, C-terminal anti-codon recognition domain"/>
    <property type="match status" value="1"/>
</dbReference>
<dbReference type="HAMAP" id="MF_00041">
    <property type="entry name" value="Cys_tRNA_synth"/>
    <property type="match status" value="1"/>
</dbReference>
<dbReference type="InterPro" id="IPR024909">
    <property type="entry name" value="Cys-tRNA/MSH_ligase"/>
</dbReference>
<evidence type="ECO:0000256" key="7">
    <source>
        <dbReference type="ARBA" id="ARBA00022741"/>
    </source>
</evidence>
<evidence type="ECO:0000256" key="14">
    <source>
        <dbReference type="SAM" id="Coils"/>
    </source>
</evidence>
<evidence type="ECO:0000256" key="4">
    <source>
        <dbReference type="ARBA" id="ARBA00022490"/>
    </source>
</evidence>
<evidence type="ECO:0000259" key="15">
    <source>
        <dbReference type="SMART" id="SM00840"/>
    </source>
</evidence>
<dbReference type="GO" id="GO:0008270">
    <property type="term" value="F:zinc ion binding"/>
    <property type="evidence" value="ECO:0007669"/>
    <property type="project" value="UniProtKB-UniRule"/>
</dbReference>
<dbReference type="InterPro" id="IPR009080">
    <property type="entry name" value="tRNAsynth_Ia_anticodon-bd"/>
</dbReference>
<dbReference type="CDD" id="cd07963">
    <property type="entry name" value="Anticodon_Ia_Cys"/>
    <property type="match status" value="1"/>
</dbReference>
<evidence type="ECO:0000256" key="1">
    <source>
        <dbReference type="ARBA" id="ARBA00004496"/>
    </source>
</evidence>
<dbReference type="EC" id="6.1.1.16" evidence="13"/>
<evidence type="ECO:0000313" key="17">
    <source>
        <dbReference type="Proteomes" id="UP000077407"/>
    </source>
</evidence>
<evidence type="ECO:0000256" key="2">
    <source>
        <dbReference type="ARBA" id="ARBA00005594"/>
    </source>
</evidence>
<gene>
    <name evidence="16" type="primary">cysS_1</name>
    <name evidence="13" type="synonym">cysS</name>
    <name evidence="16" type="ORF">WY13_00014</name>
</gene>
<dbReference type="Pfam" id="PF23493">
    <property type="entry name" value="CysS_C"/>
    <property type="match status" value="1"/>
</dbReference>
<dbReference type="PANTHER" id="PTHR10890">
    <property type="entry name" value="CYSTEINYL-TRNA SYNTHETASE"/>
    <property type="match status" value="1"/>
</dbReference>
<evidence type="ECO:0000256" key="10">
    <source>
        <dbReference type="ARBA" id="ARBA00022917"/>
    </source>
</evidence>
<evidence type="ECO:0000256" key="11">
    <source>
        <dbReference type="ARBA" id="ARBA00023146"/>
    </source>
</evidence>
<dbReference type="Pfam" id="PF09190">
    <property type="entry name" value="DALR_2"/>
    <property type="match status" value="1"/>
</dbReference>
<keyword evidence="5 13" id="KW-0436">Ligase</keyword>
<feature type="short sequence motif" description="'KMSKS' region" evidence="13">
    <location>
        <begin position="302"/>
        <end position="306"/>
    </location>
</feature>
<dbReference type="GO" id="GO:0006423">
    <property type="term" value="P:cysteinyl-tRNA aminoacylation"/>
    <property type="evidence" value="ECO:0007669"/>
    <property type="project" value="UniProtKB-UniRule"/>
</dbReference>
<evidence type="ECO:0000313" key="16">
    <source>
        <dbReference type="EMBL" id="OAA92307.1"/>
    </source>
</evidence>
<keyword evidence="10 13" id="KW-0648">Protein biosynthesis</keyword>
<reference evidence="16 17" key="1">
    <citation type="journal article" date="2015" name="Biotechnol. Bioeng.">
        <title>Genome sequence and phenotypic characterization of Caulobacter segnis.</title>
        <authorList>
            <person name="Patel S."/>
            <person name="Fletcher B."/>
            <person name="Scott D.C."/>
            <person name="Ely B."/>
        </authorList>
    </citation>
    <scope>NUCLEOTIDE SEQUENCE [LARGE SCALE GENOMIC DNA]</scope>
    <source>
        <strain evidence="16 17">ERI-2</strain>
    </source>
</reference>
<keyword evidence="4 13" id="KW-0963">Cytoplasm</keyword>
<sequence>MRNSKDSMDNNSIGIKNFIYIFNLVYINRETKQGGQNIMKIFNTMTRQKEEFVPLDSNEVKMYVCGPTVYNFFHIGNARTFVVFDTVRRYLEYKGYKVRFIQNFTDIDDKMIKRAQDEHITVKELGDKFIKEYYKDADALYIKRATVNPRATLYITKIIEFIGDLIDRGYAYEIDGDVYFSTKKFSNYGKLSGQNIDDLRAGARIDVDERKKDPMDFAVWKGQKPGEPAWESPWGMGRPGWHIECSCMAHDLLGETIDIHAGGSDLMFPHHENEIAQSEGRTGKTFARYWMHSAFVNVNNQKMSKSLNNFFTVREILEKYESDVIRMFMLSGHYRTQINFSIELLDSTKSALDRLYNSITNLESLLDNKKNISISENEKEYRNKLDKYKQRYIEKMDDDFNTADAISVIFDLVKDINVSINKDSSVEVIRDSLNLIRELGAPLGILQQSKRGSIEKEIEALIEKRQIARSEKNWALSDKIRDDLKAQGIVLEDTPEGVRWKRV</sequence>
<dbReference type="Pfam" id="PF01406">
    <property type="entry name" value="tRNA-synt_1e"/>
    <property type="match status" value="1"/>
</dbReference>
<feature type="domain" description="Cysteinyl-tRNA synthetase class Ia DALR" evidence="15">
    <location>
        <begin position="391"/>
        <end position="454"/>
    </location>
</feature>
<comment type="cofactor">
    <cofactor evidence="13">
        <name>Zn(2+)</name>
        <dbReference type="ChEBI" id="CHEBI:29105"/>
    </cofactor>
    <text evidence="13">Binds 1 zinc ion per subunit.</text>
</comment>
<dbReference type="GO" id="GO:0005829">
    <property type="term" value="C:cytosol"/>
    <property type="evidence" value="ECO:0007669"/>
    <property type="project" value="TreeGrafter"/>
</dbReference>
<evidence type="ECO:0000256" key="5">
    <source>
        <dbReference type="ARBA" id="ARBA00022598"/>
    </source>
</evidence>
<dbReference type="InterPro" id="IPR056411">
    <property type="entry name" value="CysS_C"/>
</dbReference>
<protein>
    <recommendedName>
        <fullName evidence="13">Cysteine--tRNA ligase</fullName>
        <ecNumber evidence="13">6.1.1.16</ecNumber>
    </recommendedName>
    <alternativeName>
        <fullName evidence="13">Cysteinyl-tRNA synthetase</fullName>
        <shortName evidence="13">CysRS</shortName>
    </alternativeName>
</protein>
<evidence type="ECO:0000256" key="12">
    <source>
        <dbReference type="ARBA" id="ARBA00047398"/>
    </source>
</evidence>
<feature type="coiled-coil region" evidence="14">
    <location>
        <begin position="352"/>
        <end position="398"/>
    </location>
</feature>
<feature type="binding site" evidence="13">
    <location>
        <position position="65"/>
    </location>
    <ligand>
        <name>Zn(2+)</name>
        <dbReference type="ChEBI" id="CHEBI:29105"/>
    </ligand>
</feature>
<keyword evidence="6 13" id="KW-0479">Metal-binding</keyword>
<dbReference type="AlphaFoldDB" id="A0A170NM60"/>
<feature type="binding site" evidence="13">
    <location>
        <position position="245"/>
    </location>
    <ligand>
        <name>Zn(2+)</name>
        <dbReference type="ChEBI" id="CHEBI:29105"/>
    </ligand>
</feature>
<dbReference type="InterPro" id="IPR015273">
    <property type="entry name" value="Cys-tRNA-synt_Ia_DALR"/>
</dbReference>
<feature type="short sequence motif" description="'HIGH' region" evidence="13">
    <location>
        <begin position="67"/>
        <end position="77"/>
    </location>
</feature>
<dbReference type="Proteomes" id="UP000077407">
    <property type="component" value="Unassembled WGS sequence"/>
</dbReference>
<dbReference type="PRINTS" id="PR00983">
    <property type="entry name" value="TRNASYNTHCYS"/>
</dbReference>
<evidence type="ECO:0000256" key="3">
    <source>
        <dbReference type="ARBA" id="ARBA00011245"/>
    </source>
</evidence>
<evidence type="ECO:0000256" key="13">
    <source>
        <dbReference type="HAMAP-Rule" id="MF_00041"/>
    </source>
</evidence>
<dbReference type="GO" id="GO:0005524">
    <property type="term" value="F:ATP binding"/>
    <property type="evidence" value="ECO:0007669"/>
    <property type="project" value="UniProtKB-UniRule"/>
</dbReference>
<comment type="caution">
    <text evidence="16">The sequence shown here is derived from an EMBL/GenBank/DDBJ whole genome shotgun (WGS) entry which is preliminary data.</text>
</comment>
<name>A0A170NM60_9CLOT</name>
<dbReference type="CDD" id="cd00672">
    <property type="entry name" value="CysRS_core"/>
    <property type="match status" value="1"/>
</dbReference>
<comment type="subunit">
    <text evidence="3 13">Monomer.</text>
</comment>
<keyword evidence="8 13" id="KW-0862">Zinc</keyword>
<dbReference type="InterPro" id="IPR014729">
    <property type="entry name" value="Rossmann-like_a/b/a_fold"/>
</dbReference>
<keyword evidence="11 13" id="KW-0030">Aminoacyl-tRNA synthetase</keyword>